<dbReference type="Proteomes" id="UP001595766">
    <property type="component" value="Unassembled WGS sequence"/>
</dbReference>
<evidence type="ECO:0000256" key="1">
    <source>
        <dbReference type="SAM" id="Phobius"/>
    </source>
</evidence>
<comment type="caution">
    <text evidence="2">The sequence shown here is derived from an EMBL/GenBank/DDBJ whole genome shotgun (WGS) entry which is preliminary data.</text>
</comment>
<dbReference type="InterPro" id="IPR025407">
    <property type="entry name" value="DUF4133"/>
</dbReference>
<accession>A0ABV8EQH0</accession>
<keyword evidence="1" id="KW-0812">Transmembrane</keyword>
<keyword evidence="1" id="KW-1133">Transmembrane helix</keyword>
<dbReference type="Pfam" id="PF13571">
    <property type="entry name" value="DUF4133"/>
    <property type="match status" value="1"/>
</dbReference>
<organism evidence="2 3">
    <name type="scientific">Belliella kenyensis</name>
    <dbReference type="NCBI Taxonomy" id="1472724"/>
    <lineage>
        <taxon>Bacteria</taxon>
        <taxon>Pseudomonadati</taxon>
        <taxon>Bacteroidota</taxon>
        <taxon>Cytophagia</taxon>
        <taxon>Cytophagales</taxon>
        <taxon>Cyclobacteriaceae</taxon>
        <taxon>Belliella</taxon>
    </lineage>
</organism>
<dbReference type="RefSeq" id="WP_241291957.1">
    <property type="nucleotide sequence ID" value="NZ_JAKZGR010000002.1"/>
</dbReference>
<dbReference type="EMBL" id="JBHSAV010000053">
    <property type="protein sequence ID" value="MFC3977272.1"/>
    <property type="molecule type" value="Genomic_DNA"/>
</dbReference>
<name>A0ABV8EQH0_9BACT</name>
<sequence>MSKSYPIIKGVNRPLEFKGFQAQYVAYLGIGLLLDLALFTCLYFIGIPMLLNAGICIALIMGIYQKVFKLNKTFGQHGLMKQLAAKQIPMALKIRDRNYLKSLRSINKSS</sequence>
<evidence type="ECO:0000313" key="3">
    <source>
        <dbReference type="Proteomes" id="UP001595766"/>
    </source>
</evidence>
<evidence type="ECO:0000313" key="2">
    <source>
        <dbReference type="EMBL" id="MFC3977272.1"/>
    </source>
</evidence>
<protein>
    <submittedName>
        <fullName evidence="2">DUF4133 domain-containing protein</fullName>
    </submittedName>
</protein>
<keyword evidence="3" id="KW-1185">Reference proteome</keyword>
<keyword evidence="1" id="KW-0472">Membrane</keyword>
<gene>
    <name evidence="2" type="ORF">ACFOUP_12875</name>
</gene>
<feature type="transmembrane region" description="Helical" evidence="1">
    <location>
        <begin position="45"/>
        <end position="64"/>
    </location>
</feature>
<reference evidence="3" key="1">
    <citation type="journal article" date="2019" name="Int. J. Syst. Evol. Microbiol.">
        <title>The Global Catalogue of Microorganisms (GCM) 10K type strain sequencing project: providing services to taxonomists for standard genome sequencing and annotation.</title>
        <authorList>
            <consortium name="The Broad Institute Genomics Platform"/>
            <consortium name="The Broad Institute Genome Sequencing Center for Infectious Disease"/>
            <person name="Wu L."/>
            <person name="Ma J."/>
        </authorList>
    </citation>
    <scope>NUCLEOTIDE SEQUENCE [LARGE SCALE GENOMIC DNA]</scope>
    <source>
        <strain evidence="3">CECT 8551</strain>
    </source>
</reference>
<proteinExistence type="predicted"/>